<protein>
    <submittedName>
        <fullName evidence="1">Uncharacterized protein</fullName>
    </submittedName>
</protein>
<reference evidence="1 2" key="1">
    <citation type="submission" date="2024-02" db="EMBL/GenBank/DDBJ databases">
        <title>De novo assembly and annotation of 12 fungi associated with fruit tree decline syndrome in Ontario, Canada.</title>
        <authorList>
            <person name="Sulman M."/>
            <person name="Ellouze W."/>
            <person name="Ilyukhin E."/>
        </authorList>
    </citation>
    <scope>NUCLEOTIDE SEQUENCE [LARGE SCALE GENOMIC DNA]</scope>
    <source>
        <strain evidence="1 2">M42-189</strain>
    </source>
</reference>
<accession>A0ABR3QH58</accession>
<organism evidence="1 2">
    <name type="scientific">Paraconiothyrium brasiliense</name>
    <dbReference type="NCBI Taxonomy" id="300254"/>
    <lineage>
        <taxon>Eukaryota</taxon>
        <taxon>Fungi</taxon>
        <taxon>Dikarya</taxon>
        <taxon>Ascomycota</taxon>
        <taxon>Pezizomycotina</taxon>
        <taxon>Dothideomycetes</taxon>
        <taxon>Pleosporomycetidae</taxon>
        <taxon>Pleosporales</taxon>
        <taxon>Massarineae</taxon>
        <taxon>Didymosphaeriaceae</taxon>
        <taxon>Paraconiothyrium</taxon>
    </lineage>
</organism>
<sequence length="532" mass="61092">MWPTSYFHRLYQAVQNRSLYPQNTLALLGLNSLLELDSSQAGVSTEYLAAMELSVEVTVSDLRKRMTYEEAQRIVLSILPSLQPTDEVSTRWVAEPHSRLLRAEQVVTSLGPHSVFLDQVLKADDLFLKLVCAVLLERTQPKLSFLQVIALALMDSGGIADETEIRDWIRDNIPFYGRRLNSRLALDVYTELTVVFESRDRVLEPIDPAIRGQGQVYWRAQKGRVWRLPTSSENRIFQGLYAPDHNLLWNRPRPFVTATQNIPRVRTGVAINGKPFVTDICVPKLQMMPAEILEEIARYSALRSEVVQARVVRRGIGFWHIATGRIMANATVLPANFPQRRNYRELGLIDARPLCGLPRLDELVREQFFGKNHFTLKDSICGYHAVTYLMSRSGVAKDMTYLPWLFMKRLGIRSAELLTSISIELQVEALQDTESYYFDEEYAEKVADFLRVIRESGNLQHLEVHILWYGDRDFRNFYTGDYIPDLVVFHELSQFRGLEDVYIFGLELFPELRDGLVRLMTSPRQDAAAGQD</sequence>
<proteinExistence type="predicted"/>
<evidence type="ECO:0000313" key="1">
    <source>
        <dbReference type="EMBL" id="KAL1591497.1"/>
    </source>
</evidence>
<name>A0ABR3QH58_9PLEO</name>
<dbReference type="EMBL" id="JAKJXO020000025">
    <property type="protein sequence ID" value="KAL1591497.1"/>
    <property type="molecule type" value="Genomic_DNA"/>
</dbReference>
<gene>
    <name evidence="1" type="ORF">SLS60_011889</name>
</gene>
<evidence type="ECO:0000313" key="2">
    <source>
        <dbReference type="Proteomes" id="UP001521785"/>
    </source>
</evidence>
<comment type="caution">
    <text evidence="1">The sequence shown here is derived from an EMBL/GenBank/DDBJ whole genome shotgun (WGS) entry which is preliminary data.</text>
</comment>
<dbReference type="Proteomes" id="UP001521785">
    <property type="component" value="Unassembled WGS sequence"/>
</dbReference>
<keyword evidence="2" id="KW-1185">Reference proteome</keyword>